<evidence type="ECO:0000256" key="1">
    <source>
        <dbReference type="SAM" id="MobiDB-lite"/>
    </source>
</evidence>
<organism evidence="2 3">
    <name type="scientific">Nocardia cerradoensis</name>
    <dbReference type="NCBI Taxonomy" id="85688"/>
    <lineage>
        <taxon>Bacteria</taxon>
        <taxon>Bacillati</taxon>
        <taxon>Actinomycetota</taxon>
        <taxon>Actinomycetes</taxon>
        <taxon>Mycobacteriales</taxon>
        <taxon>Nocardiaceae</taxon>
        <taxon>Nocardia</taxon>
    </lineage>
</organism>
<feature type="region of interest" description="Disordered" evidence="1">
    <location>
        <begin position="153"/>
        <end position="175"/>
    </location>
</feature>
<evidence type="ECO:0000313" key="3">
    <source>
        <dbReference type="Proteomes" id="UP000215506"/>
    </source>
</evidence>
<proteinExistence type="predicted"/>
<dbReference type="AlphaFoldDB" id="A0A231GUG9"/>
<protein>
    <submittedName>
        <fullName evidence="2">Uncharacterized protein</fullName>
    </submittedName>
</protein>
<gene>
    <name evidence="2" type="ORF">B7C42_07699</name>
</gene>
<name>A0A231GUG9_9NOCA</name>
<sequence length="175" mass="19607">MEYVSVCNEILMNSVDIKGAFNAFRDMVFNRAGAPDPKAGDKIDHALKVAEENKRIVEPYNRLRMVAPNNVIDAAVKLNAAMLAVLKATTEPLAQPVTRKAAADEMENFINVFRAEVGKEQYTASEAHEKTISFLANLKRQVNDYVKESREEMRAAGFPSTPWDDMKENPMSDKI</sequence>
<keyword evidence="3" id="KW-1185">Reference proteome</keyword>
<comment type="caution">
    <text evidence="2">The sequence shown here is derived from an EMBL/GenBank/DDBJ whole genome shotgun (WGS) entry which is preliminary data.</text>
</comment>
<feature type="compositionally biased region" description="Basic and acidic residues" evidence="1">
    <location>
        <begin position="164"/>
        <end position="175"/>
    </location>
</feature>
<evidence type="ECO:0000313" key="2">
    <source>
        <dbReference type="EMBL" id="OXR40274.1"/>
    </source>
</evidence>
<dbReference type="Proteomes" id="UP000215506">
    <property type="component" value="Unassembled WGS sequence"/>
</dbReference>
<reference evidence="2 3" key="1">
    <citation type="submission" date="2017-07" db="EMBL/GenBank/DDBJ databases">
        <title>First draft Genome Sequence of Nocardia cerradoensis isolated from human infection.</title>
        <authorList>
            <person name="Carrasco G."/>
        </authorList>
    </citation>
    <scope>NUCLEOTIDE SEQUENCE [LARGE SCALE GENOMIC DNA]</scope>
    <source>
        <strain evidence="2 3">CNM20130759</strain>
    </source>
</reference>
<accession>A0A231GUG9</accession>
<dbReference type="EMBL" id="NGAF01000036">
    <property type="protein sequence ID" value="OXR40274.1"/>
    <property type="molecule type" value="Genomic_DNA"/>
</dbReference>